<dbReference type="SUPFAM" id="SSF82697">
    <property type="entry name" value="PurS-like"/>
    <property type="match status" value="1"/>
</dbReference>
<dbReference type="UniPathway" id="UPA00074">
    <property type="reaction ID" value="UER00128"/>
</dbReference>
<dbReference type="GO" id="GO:0004642">
    <property type="term" value="F:phosphoribosylformylglycinamidine synthase activity"/>
    <property type="evidence" value="ECO:0007669"/>
    <property type="project" value="UniProtKB-UniRule"/>
</dbReference>
<keyword evidence="5 6" id="KW-0067">ATP-binding</keyword>
<dbReference type="InterPro" id="IPR036604">
    <property type="entry name" value="PurS-like_sf"/>
</dbReference>
<evidence type="ECO:0000256" key="3">
    <source>
        <dbReference type="ARBA" id="ARBA00022741"/>
    </source>
</evidence>
<evidence type="ECO:0000313" key="9">
    <source>
        <dbReference type="EMBL" id="TLD95340.1"/>
    </source>
</evidence>
<evidence type="ECO:0000313" key="10">
    <source>
        <dbReference type="Proteomes" id="UP000029714"/>
    </source>
</evidence>
<dbReference type="OrthoDB" id="9799101at2"/>
<keyword evidence="10" id="KW-1185">Reference proteome</keyword>
<reference evidence="9 10" key="1">
    <citation type="journal article" date="2014" name="Genome Announc.">
        <title>Draft genome sequences of eight enterohepatic helicobacter species isolated from both laboratory and wild rodents.</title>
        <authorList>
            <person name="Sheh A."/>
            <person name="Shen Z."/>
            <person name="Fox J.G."/>
        </authorList>
    </citation>
    <scope>NUCLEOTIDE SEQUENCE [LARGE SCALE GENOMIC DNA]</scope>
    <source>
        <strain evidence="9 10">MIT 97-6194</strain>
    </source>
</reference>
<evidence type="ECO:0000256" key="4">
    <source>
        <dbReference type="ARBA" id="ARBA00022755"/>
    </source>
</evidence>
<keyword evidence="2 6" id="KW-0436">Ligase</keyword>
<reference evidence="8 11" key="4">
    <citation type="submission" date="2019-12" db="EMBL/GenBank/DDBJ databases">
        <title>Multi-Generational Helicobacter saguini Isolates.</title>
        <authorList>
            <person name="Mannion A."/>
            <person name="Shen Z."/>
            <person name="Fox J.G."/>
        </authorList>
    </citation>
    <scope>NUCLEOTIDE SEQUENCE [LARGE SCALE GENOMIC DNA]</scope>
    <source>
        <strain evidence="8">16-048</strain>
        <strain evidence="11">16-048 (F4)</strain>
    </source>
</reference>
<evidence type="ECO:0000256" key="7">
    <source>
        <dbReference type="SAM" id="MobiDB-lite"/>
    </source>
</evidence>
<dbReference type="Gene3D" id="3.30.1280.10">
    <property type="entry name" value="Phosphoribosylformylglycinamidine synthase subunit PurS"/>
    <property type="match status" value="1"/>
</dbReference>
<dbReference type="GO" id="GO:0005737">
    <property type="term" value="C:cytoplasm"/>
    <property type="evidence" value="ECO:0007669"/>
    <property type="project" value="UniProtKB-SubCell"/>
</dbReference>
<accession>A0A347VKL9</accession>
<dbReference type="GO" id="GO:0006189">
    <property type="term" value="P:'de novo' IMP biosynthetic process"/>
    <property type="evidence" value="ECO:0007669"/>
    <property type="project" value="UniProtKB-UniRule"/>
</dbReference>
<comment type="function">
    <text evidence="6">Part of the phosphoribosylformylglycinamidine synthase complex involved in the purines biosynthetic pathway. Catalyzes the ATP-dependent conversion of formylglycinamide ribonucleotide (FGAR) and glutamine to yield formylglycinamidine ribonucleotide (FGAM) and glutamate. The FGAM synthase complex is composed of three subunits. PurQ produces an ammonia molecule by converting glutamine to glutamate. PurL transfers the ammonia molecule to FGAR to form FGAM in an ATP-dependent manner. PurS interacts with PurQ and PurL and is thought to assist in the transfer of the ammonia molecule from PurQ to PurL.</text>
</comment>
<protein>
    <recommendedName>
        <fullName evidence="6">Phosphoribosylformylglycinamidine synthase subunit PurS</fullName>
        <shortName evidence="6">FGAM synthase</shortName>
        <ecNumber evidence="6">6.3.5.3</ecNumber>
    </recommendedName>
    <alternativeName>
        <fullName evidence="6">Formylglycinamide ribonucleotide amidotransferase subunit III</fullName>
        <shortName evidence="6">FGAR amidotransferase III</shortName>
        <shortName evidence="6">FGAR-AT III</shortName>
    </alternativeName>
    <alternativeName>
        <fullName evidence="6">Phosphoribosylformylglycinamidine synthase subunit III</fullName>
    </alternativeName>
</protein>
<dbReference type="PANTHER" id="PTHR34696:SF1">
    <property type="entry name" value="PHOSPHORIBOSYLFORMYLGLYCINAMIDINE SYNTHASE SUBUNIT PURS"/>
    <property type="match status" value="1"/>
</dbReference>
<keyword evidence="4 6" id="KW-0658">Purine biosynthesis</keyword>
<dbReference type="HAMAP" id="MF_01926">
    <property type="entry name" value="PurS"/>
    <property type="match status" value="1"/>
</dbReference>
<dbReference type="EC" id="6.3.5.3" evidence="6"/>
<evidence type="ECO:0000313" key="8">
    <source>
        <dbReference type="EMBL" id="MWV70400.1"/>
    </source>
</evidence>
<name>A0A347VKL9_9HELI</name>
<comment type="subunit">
    <text evidence="6">Part of the FGAM synthase complex composed of 1 PurL, 1 PurQ and 2 PurS subunits.</text>
</comment>
<keyword evidence="3 6" id="KW-0547">Nucleotide-binding</keyword>
<dbReference type="PANTHER" id="PTHR34696">
    <property type="entry name" value="PHOSPHORIBOSYLFORMYLGLYCINAMIDINE SYNTHASE SUBUNIT PURS"/>
    <property type="match status" value="1"/>
</dbReference>
<feature type="compositionally biased region" description="Basic residues" evidence="7">
    <location>
        <begin position="103"/>
        <end position="118"/>
    </location>
</feature>
<evidence type="ECO:0000256" key="6">
    <source>
        <dbReference type="HAMAP-Rule" id="MF_01926"/>
    </source>
</evidence>
<comment type="catalytic activity">
    <reaction evidence="6">
        <text>N(2)-formyl-N(1)-(5-phospho-beta-D-ribosyl)glycinamide + L-glutamine + ATP + H2O = 2-formamido-N(1)-(5-O-phospho-beta-D-ribosyl)acetamidine + L-glutamate + ADP + phosphate + H(+)</text>
        <dbReference type="Rhea" id="RHEA:17129"/>
        <dbReference type="ChEBI" id="CHEBI:15377"/>
        <dbReference type="ChEBI" id="CHEBI:15378"/>
        <dbReference type="ChEBI" id="CHEBI:29985"/>
        <dbReference type="ChEBI" id="CHEBI:30616"/>
        <dbReference type="ChEBI" id="CHEBI:43474"/>
        <dbReference type="ChEBI" id="CHEBI:58359"/>
        <dbReference type="ChEBI" id="CHEBI:147286"/>
        <dbReference type="ChEBI" id="CHEBI:147287"/>
        <dbReference type="ChEBI" id="CHEBI:456216"/>
        <dbReference type="EC" id="6.3.5.3"/>
    </reaction>
</comment>
<dbReference type="AlphaFoldDB" id="A0A347VKL9"/>
<comment type="pathway">
    <text evidence="6">Purine metabolism; IMP biosynthesis via de novo pathway; 5-amino-1-(5-phospho-D-ribosyl)imidazole from N(2)-formyl-N(1)-(5-phospho-D-ribosyl)glycinamide: step 1/2.</text>
</comment>
<sequence>MLFKAQIEISTRKDVLNPEAKAILQALQSLQFSVNDLQLNKKIYISIESKSKNDAFKKLDSMCKELLANPIIEDYIISIEDSKKSAKVIESNMESNIESSAKTRAKPKKKTPKKRGRAHKYDEFLDSISDKLKALKYQNDIGFPTLAKAINTAYGIKISVQTLYDYFVRKLEWKKGK</sequence>
<dbReference type="GO" id="GO:0005524">
    <property type="term" value="F:ATP binding"/>
    <property type="evidence" value="ECO:0007669"/>
    <property type="project" value="UniProtKB-UniRule"/>
</dbReference>
<dbReference type="InterPro" id="IPR003850">
    <property type="entry name" value="PurS"/>
</dbReference>
<feature type="region of interest" description="Disordered" evidence="7">
    <location>
        <begin position="97"/>
        <end position="118"/>
    </location>
</feature>
<evidence type="ECO:0000256" key="2">
    <source>
        <dbReference type="ARBA" id="ARBA00022598"/>
    </source>
</evidence>
<dbReference type="RefSeq" id="WP_052062600.1">
    <property type="nucleotide sequence ID" value="NZ_JRMP02000003.1"/>
</dbReference>
<dbReference type="NCBIfam" id="NF004630">
    <property type="entry name" value="PRK05974.1"/>
    <property type="match status" value="1"/>
</dbReference>
<comment type="similarity">
    <text evidence="6">Belongs to the PurS family.</text>
</comment>
<dbReference type="Pfam" id="PF02700">
    <property type="entry name" value="PurS"/>
    <property type="match status" value="1"/>
</dbReference>
<dbReference type="EMBL" id="JRMP02000003">
    <property type="protein sequence ID" value="TLD95340.1"/>
    <property type="molecule type" value="Genomic_DNA"/>
</dbReference>
<comment type="subcellular location">
    <subcellularLocation>
        <location evidence="6">Cytoplasm</location>
    </subcellularLocation>
</comment>
<reference evidence="9 10" key="2">
    <citation type="journal article" date="2016" name="Infect. Immun.">
        <title>Helicobacter saguini, a Novel Helicobacter Isolated from Cotton-Top Tamarins with Ulcerative Colitis, Has Proinflammatory Properties and Induces Typhlocolitis and Dysplasia in Gnotobiotic IL-10-/- Mice.</title>
        <authorList>
            <person name="Shen Z."/>
            <person name="Mannion A."/>
            <person name="Whary M.T."/>
            <person name="Muthupalani S."/>
            <person name="Sheh A."/>
            <person name="Feng Y."/>
            <person name="Gong G."/>
            <person name="Vandamme P."/>
            <person name="Holcombe H.R."/>
            <person name="Paster B.J."/>
            <person name="Fox J.G."/>
        </authorList>
    </citation>
    <scope>NUCLEOTIDE SEQUENCE [LARGE SCALE GENOMIC DNA]</scope>
    <source>
        <strain evidence="9 10">MIT 97-6194</strain>
    </source>
</reference>
<evidence type="ECO:0000256" key="1">
    <source>
        <dbReference type="ARBA" id="ARBA00022490"/>
    </source>
</evidence>
<keyword evidence="1 6" id="KW-0963">Cytoplasm</keyword>
<gene>
    <name evidence="6 9" type="primary">purS</name>
    <name evidence="8" type="ORF">DCO61_10440</name>
    <name evidence="9" type="ORF">LS64_003085</name>
</gene>
<dbReference type="Proteomes" id="UP000029714">
    <property type="component" value="Unassembled WGS sequence"/>
</dbReference>
<dbReference type="EMBL" id="QBIU01000002">
    <property type="protein sequence ID" value="MWV70400.1"/>
    <property type="molecule type" value="Genomic_DNA"/>
</dbReference>
<proteinExistence type="inferred from homology"/>
<reference evidence="9" key="3">
    <citation type="submission" date="2018-04" db="EMBL/GenBank/DDBJ databases">
        <authorList>
            <person name="Sheh A."/>
            <person name="Shen Z."/>
            <person name="Mannion A.J."/>
            <person name="Fox J.G."/>
        </authorList>
    </citation>
    <scope>NUCLEOTIDE SEQUENCE</scope>
    <source>
        <strain evidence="9">MIT 97-6194</strain>
    </source>
</reference>
<evidence type="ECO:0000313" key="11">
    <source>
        <dbReference type="Proteomes" id="UP000477070"/>
    </source>
</evidence>
<organism evidence="9 10">
    <name type="scientific">Helicobacter saguini</name>
    <dbReference type="NCBI Taxonomy" id="1548018"/>
    <lineage>
        <taxon>Bacteria</taxon>
        <taxon>Pseudomonadati</taxon>
        <taxon>Campylobacterota</taxon>
        <taxon>Epsilonproteobacteria</taxon>
        <taxon>Campylobacterales</taxon>
        <taxon>Helicobacteraceae</taxon>
        <taxon>Helicobacter</taxon>
    </lineage>
</organism>
<dbReference type="Proteomes" id="UP000477070">
    <property type="component" value="Unassembled WGS sequence"/>
</dbReference>
<evidence type="ECO:0000256" key="5">
    <source>
        <dbReference type="ARBA" id="ARBA00022840"/>
    </source>
</evidence>
<dbReference type="NCBIfam" id="TIGR00302">
    <property type="entry name" value="phosphoribosylformylglycinamidine synthase subunit PurS"/>
    <property type="match status" value="1"/>
</dbReference>
<comment type="caution">
    <text evidence="9">The sequence shown here is derived from an EMBL/GenBank/DDBJ whole genome shotgun (WGS) entry which is preliminary data.</text>
</comment>